<dbReference type="SUPFAM" id="SSF53448">
    <property type="entry name" value="Nucleotide-diphospho-sugar transferases"/>
    <property type="match status" value="1"/>
</dbReference>
<dbReference type="PANTHER" id="PTHR46390:SF1">
    <property type="entry name" value="MANNOSE-1-PHOSPHATE GUANYLYLTRANSFERASE"/>
    <property type="match status" value="1"/>
</dbReference>
<organism evidence="13 14">
    <name type="scientific">Pluralibacter gergoviae</name>
    <name type="common">Enterobacter gergoviae</name>
    <dbReference type="NCBI Taxonomy" id="61647"/>
    <lineage>
        <taxon>Bacteria</taxon>
        <taxon>Pseudomonadati</taxon>
        <taxon>Pseudomonadota</taxon>
        <taxon>Gammaproteobacteria</taxon>
        <taxon>Enterobacterales</taxon>
        <taxon>Enterobacteriaceae</taxon>
        <taxon>Pluralibacter</taxon>
    </lineage>
</organism>
<dbReference type="EMBL" id="JAVDNV010000004">
    <property type="protein sequence ID" value="MDQ2309085.1"/>
    <property type="molecule type" value="Genomic_DNA"/>
</dbReference>
<dbReference type="InterPro" id="IPR006375">
    <property type="entry name" value="Man1P_GuaTrfase/Man6P_Isoase"/>
</dbReference>
<evidence type="ECO:0000313" key="13">
    <source>
        <dbReference type="EMBL" id="MDQ2309085.1"/>
    </source>
</evidence>
<dbReference type="InterPro" id="IPR014710">
    <property type="entry name" value="RmlC-like_jellyroll"/>
</dbReference>
<feature type="domain" description="Mannose-6-phosphate isomerase type II C-terminal" evidence="11">
    <location>
        <begin position="352"/>
        <end position="466"/>
    </location>
</feature>
<feature type="domain" description="MannoseP isomerase/GMP-like beta-helix" evidence="12">
    <location>
        <begin position="300"/>
        <end position="347"/>
    </location>
</feature>
<evidence type="ECO:0000256" key="6">
    <source>
        <dbReference type="ARBA" id="ARBA00022741"/>
    </source>
</evidence>
<dbReference type="CDD" id="cd02509">
    <property type="entry name" value="GDP-M1P_Guanylyltransferase"/>
    <property type="match status" value="1"/>
</dbReference>
<dbReference type="InterPro" id="IPR011051">
    <property type="entry name" value="RmlC_Cupin_sf"/>
</dbReference>
<keyword evidence="5 13" id="KW-0548">Nucleotidyltransferase</keyword>
<evidence type="ECO:0000256" key="1">
    <source>
        <dbReference type="ARBA" id="ARBA00004823"/>
    </source>
</evidence>
<accession>A0AAW8HNF4</accession>
<dbReference type="CDD" id="cd02213">
    <property type="entry name" value="cupin_PMI_typeII_C"/>
    <property type="match status" value="1"/>
</dbReference>
<proteinExistence type="inferred from homology"/>
<evidence type="ECO:0000259" key="11">
    <source>
        <dbReference type="Pfam" id="PF01050"/>
    </source>
</evidence>
<dbReference type="SUPFAM" id="SSF51182">
    <property type="entry name" value="RmlC-like cupins"/>
    <property type="match status" value="1"/>
</dbReference>
<dbReference type="AlphaFoldDB" id="A0AAW8HNF4"/>
<gene>
    <name evidence="13" type="ORF">RBJ30_08215</name>
</gene>
<evidence type="ECO:0000256" key="3">
    <source>
        <dbReference type="ARBA" id="ARBA00012387"/>
    </source>
</evidence>
<dbReference type="InterPro" id="IPR005835">
    <property type="entry name" value="NTP_transferase_dom"/>
</dbReference>
<dbReference type="InterPro" id="IPR001538">
    <property type="entry name" value="Man6P_isomerase-2_C"/>
</dbReference>
<dbReference type="Pfam" id="PF00483">
    <property type="entry name" value="NTP_transferase"/>
    <property type="match status" value="1"/>
</dbReference>
<protein>
    <recommendedName>
        <fullName evidence="3">mannose-1-phosphate guanylyltransferase</fullName>
        <ecNumber evidence="3">2.7.7.13</ecNumber>
    </recommendedName>
</protein>
<evidence type="ECO:0000259" key="12">
    <source>
        <dbReference type="Pfam" id="PF22640"/>
    </source>
</evidence>
<evidence type="ECO:0000313" key="14">
    <source>
        <dbReference type="Proteomes" id="UP001236270"/>
    </source>
</evidence>
<evidence type="ECO:0000256" key="2">
    <source>
        <dbReference type="ARBA" id="ARBA00006115"/>
    </source>
</evidence>
<dbReference type="GO" id="GO:0009298">
    <property type="term" value="P:GDP-mannose biosynthetic process"/>
    <property type="evidence" value="ECO:0007669"/>
    <property type="project" value="TreeGrafter"/>
</dbReference>
<dbReference type="FunFam" id="3.90.550.10:FF:000046">
    <property type="entry name" value="Mannose-1-phosphate guanylyltransferase (GDP)"/>
    <property type="match status" value="1"/>
</dbReference>
<dbReference type="Gene3D" id="3.90.550.10">
    <property type="entry name" value="Spore Coat Polysaccharide Biosynthesis Protein SpsA, Chain A"/>
    <property type="match status" value="1"/>
</dbReference>
<evidence type="ECO:0000256" key="9">
    <source>
        <dbReference type="RuleBase" id="RU004190"/>
    </source>
</evidence>
<sequence>MLLPVIMAGGTGSRLWPMSRELYPKQFLRLYGQHSMLQETITRLTGLDTHEPMVICNEEHRFLVAEQLRQLGKLSRNIILEPVGRNTAPAIALAALQATQSGEDPLMLVLAADHIINNHQAFHDAIGVAEKYAQADHLVTFGIVPNAPETGYGYIQRGEPVATDSDSPYRVARFVEKPDRERAEAYLASGDYYWNSGMFMFRAKKYLSELAKFRPDILEACQKSMAAADCSSDFISIPHDVFCECPDESVDYAVMEHTADAVVVGLDADWNDVGSWSALWDVSPKDERGNVLTGDAWTHNTQNCYINSDETLVAAVGVENLVIVSTKDAVLVMNKDRAQDVKKAVEFLKANQRSEYKRHREIYRPWGRSDVVVQTPRFNVNRITVKPGGALSLQMHHHRAEHWVILSGTGQITMNGKQFLLTENQSTFIPIGAEHSLENPGKIPLEVLEIQSGSYLGEDDIIRIKDQYGRC</sequence>
<dbReference type="NCBIfam" id="TIGR01479">
    <property type="entry name" value="GMP_PMI"/>
    <property type="match status" value="1"/>
</dbReference>
<evidence type="ECO:0000256" key="4">
    <source>
        <dbReference type="ARBA" id="ARBA00022679"/>
    </source>
</evidence>
<dbReference type="InterPro" id="IPR054566">
    <property type="entry name" value="ManC/GMP-like_b-helix"/>
</dbReference>
<name>A0AAW8HNF4_PLUGE</name>
<dbReference type="Gene3D" id="2.60.120.10">
    <property type="entry name" value="Jelly Rolls"/>
    <property type="match status" value="1"/>
</dbReference>
<evidence type="ECO:0000256" key="5">
    <source>
        <dbReference type="ARBA" id="ARBA00022695"/>
    </source>
</evidence>
<dbReference type="InterPro" id="IPR051161">
    <property type="entry name" value="Mannose-6P_isomerase_type2"/>
</dbReference>
<dbReference type="GO" id="GO:0000271">
    <property type="term" value="P:polysaccharide biosynthetic process"/>
    <property type="evidence" value="ECO:0007669"/>
    <property type="project" value="InterPro"/>
</dbReference>
<evidence type="ECO:0000256" key="8">
    <source>
        <dbReference type="ARBA" id="ARBA00047343"/>
    </source>
</evidence>
<dbReference type="FunFam" id="2.60.120.10:FF:000032">
    <property type="entry name" value="Mannose-1-phosphate guanylyltransferase/mannose-6-phosphate isomerase"/>
    <property type="match status" value="1"/>
</dbReference>
<dbReference type="RefSeq" id="WP_106912958.1">
    <property type="nucleotide sequence ID" value="NZ_CP020388.1"/>
</dbReference>
<keyword evidence="7" id="KW-0342">GTP-binding</keyword>
<comment type="catalytic activity">
    <reaction evidence="8">
        <text>alpha-D-mannose 1-phosphate + GTP + H(+) = GDP-alpha-D-mannose + diphosphate</text>
        <dbReference type="Rhea" id="RHEA:15229"/>
        <dbReference type="ChEBI" id="CHEBI:15378"/>
        <dbReference type="ChEBI" id="CHEBI:33019"/>
        <dbReference type="ChEBI" id="CHEBI:37565"/>
        <dbReference type="ChEBI" id="CHEBI:57527"/>
        <dbReference type="ChEBI" id="CHEBI:58409"/>
        <dbReference type="EC" id="2.7.7.13"/>
    </reaction>
</comment>
<comment type="caution">
    <text evidence="13">The sequence shown here is derived from an EMBL/GenBank/DDBJ whole genome shotgun (WGS) entry which is preliminary data.</text>
</comment>
<dbReference type="GO" id="GO:0004475">
    <property type="term" value="F:mannose-1-phosphate guanylyltransferase (GTP) activity"/>
    <property type="evidence" value="ECO:0007669"/>
    <property type="project" value="UniProtKB-EC"/>
</dbReference>
<evidence type="ECO:0000256" key="7">
    <source>
        <dbReference type="ARBA" id="ARBA00023134"/>
    </source>
</evidence>
<reference evidence="13" key="1">
    <citation type="submission" date="2023-08" db="EMBL/GenBank/DDBJ databases">
        <title>WGS of pathogenic bacterial species, Los Angeles County Public Health Laboratories.</title>
        <authorList>
            <person name="Garrigues J.M."/>
            <person name="Green N.M."/>
        </authorList>
    </citation>
    <scope>NUCLEOTIDE SEQUENCE</scope>
    <source>
        <strain evidence="13">LACPHL-BACT-2023-00068</strain>
    </source>
</reference>
<dbReference type="InterPro" id="IPR049577">
    <property type="entry name" value="GMPP_N"/>
</dbReference>
<dbReference type="InterPro" id="IPR029044">
    <property type="entry name" value="Nucleotide-diphossugar_trans"/>
</dbReference>
<keyword evidence="13" id="KW-0413">Isomerase</keyword>
<dbReference type="Pfam" id="PF22640">
    <property type="entry name" value="ManC_GMP_beta-helix"/>
    <property type="match status" value="1"/>
</dbReference>
<feature type="domain" description="Nucleotidyl transferase" evidence="10">
    <location>
        <begin position="4"/>
        <end position="287"/>
    </location>
</feature>
<dbReference type="Proteomes" id="UP001236270">
    <property type="component" value="Unassembled WGS sequence"/>
</dbReference>
<dbReference type="PANTHER" id="PTHR46390">
    <property type="entry name" value="MANNOSE-1-PHOSPHATE GUANYLYLTRANSFERASE"/>
    <property type="match status" value="1"/>
</dbReference>
<dbReference type="Pfam" id="PF01050">
    <property type="entry name" value="MannoseP_isomer"/>
    <property type="match status" value="1"/>
</dbReference>
<dbReference type="GeneID" id="61385807"/>
<comment type="pathway">
    <text evidence="1">Nucleotide-sugar biosynthesis; GDP-alpha-D-mannose biosynthesis; GDP-alpha-D-mannose from alpha-D-mannose 1-phosphate (GTP route): step 1/1.</text>
</comment>
<dbReference type="GO" id="GO:0005525">
    <property type="term" value="F:GTP binding"/>
    <property type="evidence" value="ECO:0007669"/>
    <property type="project" value="UniProtKB-KW"/>
</dbReference>
<dbReference type="EC" id="2.7.7.13" evidence="3"/>
<evidence type="ECO:0000259" key="10">
    <source>
        <dbReference type="Pfam" id="PF00483"/>
    </source>
</evidence>
<comment type="similarity">
    <text evidence="2 9">Belongs to the mannose-6-phosphate isomerase type 2 family.</text>
</comment>
<keyword evidence="6" id="KW-0547">Nucleotide-binding</keyword>
<keyword evidence="4 13" id="KW-0808">Transferase</keyword>
<dbReference type="GO" id="GO:0016853">
    <property type="term" value="F:isomerase activity"/>
    <property type="evidence" value="ECO:0007669"/>
    <property type="project" value="UniProtKB-KW"/>
</dbReference>